<keyword evidence="3" id="KW-0813">Transport</keyword>
<evidence type="ECO:0000256" key="6">
    <source>
        <dbReference type="ARBA" id="ARBA00023136"/>
    </source>
</evidence>
<dbReference type="PANTHER" id="PTHR42810:SF2">
    <property type="entry name" value="PURINE PERMEASE C1399.01C-RELATED"/>
    <property type="match status" value="1"/>
</dbReference>
<proteinExistence type="inferred from homology"/>
<keyword evidence="4 7" id="KW-0812">Transmembrane</keyword>
<dbReference type="EMBL" id="JAUOZS010000001">
    <property type="protein sequence ID" value="MDT8903585.1"/>
    <property type="molecule type" value="Genomic_DNA"/>
</dbReference>
<evidence type="ECO:0000313" key="9">
    <source>
        <dbReference type="Proteomes" id="UP001254848"/>
    </source>
</evidence>
<dbReference type="Proteomes" id="UP001254848">
    <property type="component" value="Unassembled WGS sequence"/>
</dbReference>
<feature type="transmembrane region" description="Helical" evidence="7">
    <location>
        <begin position="238"/>
        <end position="257"/>
    </location>
</feature>
<feature type="transmembrane region" description="Helical" evidence="7">
    <location>
        <begin position="198"/>
        <end position="218"/>
    </location>
</feature>
<feature type="transmembrane region" description="Helical" evidence="7">
    <location>
        <begin position="171"/>
        <end position="191"/>
    </location>
</feature>
<protein>
    <submittedName>
        <fullName evidence="8">Solute carrier family 23 protein</fullName>
    </submittedName>
</protein>
<organism evidence="8 9">
    <name type="scientific">Anaeroselena agilis</name>
    <dbReference type="NCBI Taxonomy" id="3063788"/>
    <lineage>
        <taxon>Bacteria</taxon>
        <taxon>Bacillati</taxon>
        <taxon>Bacillota</taxon>
        <taxon>Negativicutes</taxon>
        <taxon>Acetonemataceae</taxon>
        <taxon>Anaeroselena</taxon>
    </lineage>
</organism>
<evidence type="ECO:0000256" key="7">
    <source>
        <dbReference type="SAM" id="Phobius"/>
    </source>
</evidence>
<feature type="transmembrane region" description="Helical" evidence="7">
    <location>
        <begin position="327"/>
        <end position="350"/>
    </location>
</feature>
<dbReference type="InterPro" id="IPR006043">
    <property type="entry name" value="NCS2"/>
</dbReference>
<comment type="subcellular location">
    <subcellularLocation>
        <location evidence="1">Membrane</location>
        <topology evidence="1">Multi-pass membrane protein</topology>
    </subcellularLocation>
</comment>
<feature type="transmembrane region" description="Helical" evidence="7">
    <location>
        <begin position="411"/>
        <end position="434"/>
    </location>
</feature>
<dbReference type="NCBIfam" id="NF037981">
    <property type="entry name" value="NCS2_1"/>
    <property type="match status" value="1"/>
</dbReference>
<accession>A0ABU3P3H0</accession>
<feature type="transmembrane region" description="Helical" evidence="7">
    <location>
        <begin position="385"/>
        <end position="405"/>
    </location>
</feature>
<sequence length="571" mass="60319">MTSSKKAADLDYGVDDNPPLRITLPLAFQQVVIISIDLIFPVLIVQAVMGSIHTAQSFVSLTMLALGAGTLLQSLNRGPVGSGYFCPHEAGALYYPASVLAAQKGGLPLVLGMTVLAGLAEVFFAKVIHRVRFLLPPELAGLVVVMLGVTLIPVSITNFSGSSGDGTVVDLSALSVGAMTLGVMVGANVWGKGAVRQYSVLIGMIGGYLASYATGSLTGEHLARLSEVPLVAAPDISHVGWAFDPAMALPFLVAVVCSSLKTVGNITTCQKANDPEWKRLEMKSARGGLLTEGLATTLSGLVGGMGHNTSSGSIGLAIATGVTSRRLGVFVGLMFIALAFLPKAAALVAIMPKPVMGATLIVVICFVTITGFQIILSRMLDARKIFIIGLALVFGLSVSMVPGLYRALPAWLQPFFDSAFSLATVTAIVLNLLFRIGVKQRKAVELEPGVAASAKVFEFLESAGASWGARRDVIHRAESALTEFMESSAALGLVDGKVQVAASFDEYNVNLDLSYAGQLMEFAEVRPSKSELLEDDAAFIRLSGFIVRQYADQIKASRNEGLCRIRLHFDH</sequence>
<comment type="similarity">
    <text evidence="2">Belongs to the nucleobase:cation symporter-2 (NCS2) (TC 2.A.40) family.</text>
</comment>
<feature type="transmembrane region" description="Helical" evidence="7">
    <location>
        <begin position="26"/>
        <end position="45"/>
    </location>
</feature>
<dbReference type="PANTHER" id="PTHR42810">
    <property type="entry name" value="PURINE PERMEASE C1399.01C-RELATED"/>
    <property type="match status" value="1"/>
</dbReference>
<keyword evidence="9" id="KW-1185">Reference proteome</keyword>
<feature type="transmembrane region" description="Helical" evidence="7">
    <location>
        <begin position="106"/>
        <end position="127"/>
    </location>
</feature>
<evidence type="ECO:0000256" key="2">
    <source>
        <dbReference type="ARBA" id="ARBA00008821"/>
    </source>
</evidence>
<gene>
    <name evidence="8" type="ORF">Q4T40_20350</name>
</gene>
<evidence type="ECO:0000256" key="3">
    <source>
        <dbReference type="ARBA" id="ARBA00022448"/>
    </source>
</evidence>
<dbReference type="RefSeq" id="WP_413782038.1">
    <property type="nucleotide sequence ID" value="NZ_JAUOZS010000001.1"/>
</dbReference>
<evidence type="ECO:0000313" key="8">
    <source>
        <dbReference type="EMBL" id="MDT8903585.1"/>
    </source>
</evidence>
<name>A0ABU3P3H0_9FIRM</name>
<keyword evidence="6 7" id="KW-0472">Membrane</keyword>
<dbReference type="Pfam" id="PF00860">
    <property type="entry name" value="Xan_ur_permease"/>
    <property type="match status" value="1"/>
</dbReference>
<evidence type="ECO:0000256" key="1">
    <source>
        <dbReference type="ARBA" id="ARBA00004141"/>
    </source>
</evidence>
<evidence type="ECO:0000256" key="5">
    <source>
        <dbReference type="ARBA" id="ARBA00022989"/>
    </source>
</evidence>
<comment type="caution">
    <text evidence="8">The sequence shown here is derived from an EMBL/GenBank/DDBJ whole genome shotgun (WGS) entry which is preliminary data.</text>
</comment>
<reference evidence="8 9" key="1">
    <citation type="submission" date="2023-07" db="EMBL/GenBank/DDBJ databases">
        <title>The novel representative of Negativicutes class, Anaeroselena agilis gen. nov. sp. nov.</title>
        <authorList>
            <person name="Prokofeva M.I."/>
            <person name="Elcheninov A.G."/>
            <person name="Klyukina A."/>
            <person name="Kublanov I.V."/>
            <person name="Frolov E.N."/>
            <person name="Podosokorskaya O.A."/>
        </authorList>
    </citation>
    <scope>NUCLEOTIDE SEQUENCE [LARGE SCALE GENOMIC DNA]</scope>
    <source>
        <strain evidence="8 9">4137-cl</strain>
    </source>
</reference>
<keyword evidence="5 7" id="KW-1133">Transmembrane helix</keyword>
<feature type="transmembrane region" description="Helical" evidence="7">
    <location>
        <begin position="139"/>
        <end position="159"/>
    </location>
</feature>
<feature type="transmembrane region" description="Helical" evidence="7">
    <location>
        <begin position="356"/>
        <end position="376"/>
    </location>
</feature>
<evidence type="ECO:0000256" key="4">
    <source>
        <dbReference type="ARBA" id="ARBA00022692"/>
    </source>
</evidence>